<dbReference type="Gene3D" id="3.10.180.10">
    <property type="entry name" value="2,3-Dihydroxybiphenyl 1,2-Dioxygenase, domain 1"/>
    <property type="match status" value="1"/>
</dbReference>
<gene>
    <name evidence="2" type="ORF">FNH04_28780</name>
</gene>
<feature type="domain" description="VOC" evidence="1">
    <location>
        <begin position="8"/>
        <end position="133"/>
    </location>
</feature>
<dbReference type="PROSITE" id="PS51819">
    <property type="entry name" value="VOC"/>
    <property type="match status" value="1"/>
</dbReference>
<evidence type="ECO:0000313" key="2">
    <source>
        <dbReference type="EMBL" id="MPY43747.1"/>
    </source>
</evidence>
<dbReference type="EMBL" id="VJZE01000254">
    <property type="protein sequence ID" value="MPY43747.1"/>
    <property type="molecule type" value="Genomic_DNA"/>
</dbReference>
<evidence type="ECO:0000259" key="1">
    <source>
        <dbReference type="PROSITE" id="PS51819"/>
    </source>
</evidence>
<dbReference type="PANTHER" id="PTHR36113:SF6">
    <property type="entry name" value="FOSFOMYCIN RESISTANCE PROTEIN FOSX"/>
    <property type="match status" value="1"/>
</dbReference>
<accession>A0A5N8W8E1</accession>
<dbReference type="SUPFAM" id="SSF54593">
    <property type="entry name" value="Glyoxalase/Bleomycin resistance protein/Dihydroxybiphenyl dioxygenase"/>
    <property type="match status" value="1"/>
</dbReference>
<evidence type="ECO:0000313" key="3">
    <source>
        <dbReference type="Proteomes" id="UP000326979"/>
    </source>
</evidence>
<dbReference type="Pfam" id="PF13669">
    <property type="entry name" value="Glyoxalase_4"/>
    <property type="match status" value="1"/>
</dbReference>
<keyword evidence="3" id="KW-1185">Reference proteome</keyword>
<comment type="caution">
    <text evidence="2">The sequence shown here is derived from an EMBL/GenBank/DDBJ whole genome shotgun (WGS) entry which is preliminary data.</text>
</comment>
<name>A0A5N8W8E1_9ACTN</name>
<dbReference type="OrthoDB" id="21342at2"/>
<dbReference type="InterPro" id="IPR051332">
    <property type="entry name" value="Fosfomycin_Res_Enzymes"/>
</dbReference>
<reference evidence="2 3" key="1">
    <citation type="submission" date="2019-07" db="EMBL/GenBank/DDBJ databases">
        <title>New species of Amycolatopsis and Streptomyces.</title>
        <authorList>
            <person name="Duangmal K."/>
            <person name="Teo W.F.A."/>
            <person name="Lipun K."/>
        </authorList>
    </citation>
    <scope>NUCLEOTIDE SEQUENCE [LARGE SCALE GENOMIC DNA]</scope>
    <source>
        <strain evidence="2 3">TISTR 2346</strain>
    </source>
</reference>
<dbReference type="RefSeq" id="WP_152788702.1">
    <property type="nucleotide sequence ID" value="NZ_BAABEQ010000028.1"/>
</dbReference>
<dbReference type="InterPro" id="IPR029068">
    <property type="entry name" value="Glyas_Bleomycin-R_OHBP_Dase"/>
</dbReference>
<dbReference type="Proteomes" id="UP000326979">
    <property type="component" value="Unassembled WGS sequence"/>
</dbReference>
<organism evidence="2 3">
    <name type="scientific">Streptomyces phyllanthi</name>
    <dbReference type="NCBI Taxonomy" id="1803180"/>
    <lineage>
        <taxon>Bacteria</taxon>
        <taxon>Bacillati</taxon>
        <taxon>Actinomycetota</taxon>
        <taxon>Actinomycetes</taxon>
        <taxon>Kitasatosporales</taxon>
        <taxon>Streptomycetaceae</taxon>
        <taxon>Streptomyces</taxon>
    </lineage>
</organism>
<dbReference type="InterPro" id="IPR037523">
    <property type="entry name" value="VOC_core"/>
</dbReference>
<dbReference type="AlphaFoldDB" id="A0A5N8W8E1"/>
<sequence>MNRPTHGTLHHVELWVPDLQRAVASIGWLLEALGYALFQSWDRGRSWRLGSVYVVVEQSPALTAEQHDRCRPGLNHLAFHVEDADTVEELAAGAARHGWRLMFPERHPHAGGGQQYAAYLENHDGFEVELVAIESEPVSGASS</sequence>
<dbReference type="PANTHER" id="PTHR36113">
    <property type="entry name" value="LYASE, PUTATIVE-RELATED-RELATED"/>
    <property type="match status" value="1"/>
</dbReference>
<protein>
    <submittedName>
        <fullName evidence="2">Glyoxalase</fullName>
    </submittedName>
</protein>
<proteinExistence type="predicted"/>